<feature type="region of interest" description="Disordered" evidence="6">
    <location>
        <begin position="531"/>
        <end position="564"/>
    </location>
</feature>
<keyword evidence="2" id="KW-1003">Cell membrane</keyword>
<dbReference type="Proteomes" id="UP001252270">
    <property type="component" value="Unassembled WGS sequence"/>
</dbReference>
<keyword evidence="4 7" id="KW-1133">Transmembrane helix</keyword>
<evidence type="ECO:0000256" key="3">
    <source>
        <dbReference type="ARBA" id="ARBA00022692"/>
    </source>
</evidence>
<evidence type="ECO:0000256" key="5">
    <source>
        <dbReference type="ARBA" id="ARBA00023136"/>
    </source>
</evidence>
<keyword evidence="10" id="KW-1185">Reference proteome</keyword>
<evidence type="ECO:0000259" key="8">
    <source>
        <dbReference type="Pfam" id="PF00884"/>
    </source>
</evidence>
<evidence type="ECO:0000313" key="10">
    <source>
        <dbReference type="Proteomes" id="UP001252270"/>
    </source>
</evidence>
<evidence type="ECO:0000256" key="7">
    <source>
        <dbReference type="SAM" id="Phobius"/>
    </source>
</evidence>
<reference evidence="9 10" key="1">
    <citation type="submission" date="2023-04" db="EMBL/GenBank/DDBJ databases">
        <title>A long-awaited taxogenomic arrangement of the family Halomonadaceae.</title>
        <authorList>
            <person name="De La Haba R."/>
            <person name="Chuvochina M."/>
            <person name="Wittouck S."/>
            <person name="Arahal D.R."/>
            <person name="Sanchez-Porro C."/>
            <person name="Hugenholtz P."/>
            <person name="Ventosa A."/>
        </authorList>
    </citation>
    <scope>NUCLEOTIDE SEQUENCE [LARGE SCALE GENOMIC DNA]</scope>
    <source>
        <strain evidence="9 10">DSM 17332</strain>
    </source>
</reference>
<keyword evidence="5 7" id="KW-0472">Membrane</keyword>
<feature type="transmembrane region" description="Helical" evidence="7">
    <location>
        <begin position="38"/>
        <end position="56"/>
    </location>
</feature>
<dbReference type="EMBL" id="JARWAL010000011">
    <property type="protein sequence ID" value="MDR5893653.1"/>
    <property type="molecule type" value="Genomic_DNA"/>
</dbReference>
<gene>
    <name evidence="9" type="ORF">QC820_12620</name>
</gene>
<comment type="caution">
    <text evidence="9">The sequence shown here is derived from an EMBL/GenBank/DDBJ whole genome shotgun (WGS) entry which is preliminary data.</text>
</comment>
<feature type="transmembrane region" description="Helical" evidence="7">
    <location>
        <begin position="147"/>
        <end position="163"/>
    </location>
</feature>
<evidence type="ECO:0000256" key="6">
    <source>
        <dbReference type="SAM" id="MobiDB-lite"/>
    </source>
</evidence>
<keyword evidence="3 7" id="KW-0812">Transmembrane</keyword>
<dbReference type="InterPro" id="IPR017850">
    <property type="entry name" value="Alkaline_phosphatase_core_sf"/>
</dbReference>
<sequence length="564" mass="62134">MSRRQVSALLRHPRWWALLAIGLCLGYAVVTVSLLRAWALPVIAGAWLGAGWLLRWGAPRAARPRARVWPWSLLPLALWGLYVYLNDSFGIVDLGAIFFHLQAGMSDHGGSDRLVAAVLYSLSMLALLAAFTWLVRVDHRWRLGERLLALVLLASNPLLYGMTQRGAAIVTDDGAWLDRRYVAPVIEETPSNPPNLLLLYLESIERTYADRERFGDAYADLDLLGERGHVFEGVRQLDNTGWTMAGMIASQCGTPLMPAGLLHDRQFSPLEKVVPGVDCLGDLLSEQGYRLSYLGGASTGFAGKGLFYEGHGFETVLGREQLAERLENPEYLNNWGLYDDSLYDFTIEEIQRLDAEHDGPWGVVNLTIAGHAPNGYPAQACIDRQGEFDGVDILYSVECSAWLARDLVERLEAEGLLENTLVVVASDHLTMRVSVWDQLIAGERDNTFMLLGHGIGAGVRTYREASMVDLFPTILEAMGFGIDGHRAGLGVSLLAGEEHATLVEAHGLEGINARMREENALQKRLWEGLVPQGRSEDAAEPERRDAQVVESPLDATGEVPASVQ</sequence>
<dbReference type="PANTHER" id="PTHR47371">
    <property type="entry name" value="LIPOTEICHOIC ACID SYNTHASE"/>
    <property type="match status" value="1"/>
</dbReference>
<dbReference type="InterPro" id="IPR050448">
    <property type="entry name" value="OpgB/LTA_synthase_biosynth"/>
</dbReference>
<feature type="transmembrane region" description="Helical" evidence="7">
    <location>
        <begin position="114"/>
        <end position="135"/>
    </location>
</feature>
<organism evidence="9 10">
    <name type="scientific">Halomonas mongoliensis</name>
    <dbReference type="NCBI Taxonomy" id="321265"/>
    <lineage>
        <taxon>Bacteria</taxon>
        <taxon>Pseudomonadati</taxon>
        <taxon>Pseudomonadota</taxon>
        <taxon>Gammaproteobacteria</taxon>
        <taxon>Oceanospirillales</taxon>
        <taxon>Halomonadaceae</taxon>
        <taxon>Halomonas</taxon>
    </lineage>
</organism>
<dbReference type="CDD" id="cd16015">
    <property type="entry name" value="LTA_synthase"/>
    <property type="match status" value="1"/>
</dbReference>
<name>A0ABU1GQF3_9GAMM</name>
<evidence type="ECO:0000256" key="4">
    <source>
        <dbReference type="ARBA" id="ARBA00022989"/>
    </source>
</evidence>
<protein>
    <submittedName>
        <fullName evidence="9">Sulfatase-like hydrolase/transferase</fullName>
    </submittedName>
</protein>
<dbReference type="Gene3D" id="3.40.720.10">
    <property type="entry name" value="Alkaline Phosphatase, subunit A"/>
    <property type="match status" value="1"/>
</dbReference>
<dbReference type="InterPro" id="IPR000917">
    <property type="entry name" value="Sulfatase_N"/>
</dbReference>
<feature type="domain" description="Sulfatase N-terminal" evidence="8">
    <location>
        <begin position="195"/>
        <end position="479"/>
    </location>
</feature>
<dbReference type="RefSeq" id="WP_309637212.1">
    <property type="nucleotide sequence ID" value="NZ_JARWAL010000011.1"/>
</dbReference>
<dbReference type="PANTHER" id="PTHR47371:SF3">
    <property type="entry name" value="PHOSPHOGLYCEROL TRANSFERASE I"/>
    <property type="match status" value="1"/>
</dbReference>
<evidence type="ECO:0000256" key="1">
    <source>
        <dbReference type="ARBA" id="ARBA00004651"/>
    </source>
</evidence>
<dbReference type="Pfam" id="PF00884">
    <property type="entry name" value="Sulfatase"/>
    <property type="match status" value="1"/>
</dbReference>
<accession>A0ABU1GQF3</accession>
<dbReference type="SUPFAM" id="SSF53649">
    <property type="entry name" value="Alkaline phosphatase-like"/>
    <property type="match status" value="1"/>
</dbReference>
<comment type="subcellular location">
    <subcellularLocation>
        <location evidence="1">Cell membrane</location>
        <topology evidence="1">Multi-pass membrane protein</topology>
    </subcellularLocation>
</comment>
<evidence type="ECO:0000313" key="9">
    <source>
        <dbReference type="EMBL" id="MDR5893653.1"/>
    </source>
</evidence>
<feature type="compositionally biased region" description="Basic and acidic residues" evidence="6">
    <location>
        <begin position="534"/>
        <end position="547"/>
    </location>
</feature>
<proteinExistence type="predicted"/>
<evidence type="ECO:0000256" key="2">
    <source>
        <dbReference type="ARBA" id="ARBA00022475"/>
    </source>
</evidence>